<proteinExistence type="predicted"/>
<evidence type="ECO:0000313" key="2">
    <source>
        <dbReference type="Proteomes" id="UP001062846"/>
    </source>
</evidence>
<accession>A0ACC0LTA5</accession>
<evidence type="ECO:0000313" key="1">
    <source>
        <dbReference type="EMBL" id="KAI8531885.1"/>
    </source>
</evidence>
<sequence>MIRSKNGFVDIEKSKEEVEASKAKNSEESSVHGVGNKHVEDDQLSQIPKEGHVTKVESDEECNEESSVRGLNSWVEDSVGPFFATNKDQSKEIKDQCGND</sequence>
<keyword evidence="2" id="KW-1185">Reference proteome</keyword>
<protein>
    <submittedName>
        <fullName evidence="1">Uncharacterized protein</fullName>
    </submittedName>
</protein>
<organism evidence="1 2">
    <name type="scientific">Rhododendron molle</name>
    <name type="common">Chinese azalea</name>
    <name type="synonym">Azalea mollis</name>
    <dbReference type="NCBI Taxonomy" id="49168"/>
    <lineage>
        <taxon>Eukaryota</taxon>
        <taxon>Viridiplantae</taxon>
        <taxon>Streptophyta</taxon>
        <taxon>Embryophyta</taxon>
        <taxon>Tracheophyta</taxon>
        <taxon>Spermatophyta</taxon>
        <taxon>Magnoliopsida</taxon>
        <taxon>eudicotyledons</taxon>
        <taxon>Gunneridae</taxon>
        <taxon>Pentapetalae</taxon>
        <taxon>asterids</taxon>
        <taxon>Ericales</taxon>
        <taxon>Ericaceae</taxon>
        <taxon>Ericoideae</taxon>
        <taxon>Rhodoreae</taxon>
        <taxon>Rhododendron</taxon>
    </lineage>
</organism>
<name>A0ACC0LTA5_RHOML</name>
<dbReference type="EMBL" id="CM046398">
    <property type="protein sequence ID" value="KAI8531885.1"/>
    <property type="molecule type" value="Genomic_DNA"/>
</dbReference>
<comment type="caution">
    <text evidence="1">The sequence shown here is derived from an EMBL/GenBank/DDBJ whole genome shotgun (WGS) entry which is preliminary data.</text>
</comment>
<gene>
    <name evidence="1" type="ORF">RHMOL_Rhmol11G0170800</name>
</gene>
<reference evidence="1" key="1">
    <citation type="submission" date="2022-02" db="EMBL/GenBank/DDBJ databases">
        <title>Plant Genome Project.</title>
        <authorList>
            <person name="Zhang R.-G."/>
        </authorList>
    </citation>
    <scope>NUCLEOTIDE SEQUENCE</scope>
    <source>
        <strain evidence="1">AT1</strain>
    </source>
</reference>
<dbReference type="Proteomes" id="UP001062846">
    <property type="component" value="Chromosome 11"/>
</dbReference>